<feature type="non-terminal residue" evidence="2">
    <location>
        <position position="1"/>
    </location>
</feature>
<evidence type="ECO:0000313" key="3">
    <source>
        <dbReference type="Proteomes" id="UP000266634"/>
    </source>
</evidence>
<evidence type="ECO:0000313" key="2">
    <source>
        <dbReference type="EMBL" id="RII97353.1"/>
    </source>
</evidence>
<keyword evidence="1" id="KW-1133">Transmembrane helix</keyword>
<comment type="caution">
    <text evidence="2">The sequence shown here is derived from an EMBL/GenBank/DDBJ whole genome shotgun (WGS) entry which is preliminary data.</text>
</comment>
<dbReference type="AlphaFoldDB" id="A0A399NT56"/>
<feature type="transmembrane region" description="Helical" evidence="1">
    <location>
        <begin position="63"/>
        <end position="82"/>
    </location>
</feature>
<keyword evidence="1" id="KW-0472">Membrane</keyword>
<organism evidence="2 3">
    <name type="scientific">Clavibacter michiganensis subsp. insidiosus</name>
    <dbReference type="NCBI Taxonomy" id="33014"/>
    <lineage>
        <taxon>Bacteria</taxon>
        <taxon>Bacillati</taxon>
        <taxon>Actinomycetota</taxon>
        <taxon>Actinomycetes</taxon>
        <taxon>Micrococcales</taxon>
        <taxon>Microbacteriaceae</taxon>
        <taxon>Clavibacter</taxon>
    </lineage>
</organism>
<dbReference type="Proteomes" id="UP000266634">
    <property type="component" value="Unassembled WGS sequence"/>
</dbReference>
<keyword evidence="1" id="KW-0812">Transmembrane</keyword>
<protein>
    <submittedName>
        <fullName evidence="2">Uncharacterized protein</fullName>
    </submittedName>
</protein>
<accession>A0A399NT56</accession>
<reference evidence="2 3" key="1">
    <citation type="submission" date="2018-08" db="EMBL/GenBank/DDBJ databases">
        <title>Genome Sequence of Clavibacter michiganensis Subspecies type strains, and the Atypical Peach-Colored Strains Isolated from Tomato.</title>
        <authorList>
            <person name="Osdaghi E."/>
            <person name="Portier P."/>
            <person name="Briand M."/>
            <person name="Jacques M.-A."/>
        </authorList>
    </citation>
    <scope>NUCLEOTIDE SEQUENCE [LARGE SCALE GENOMIC DNA]</scope>
    <source>
        <strain evidence="2 3">CFBP 6488</strain>
    </source>
</reference>
<evidence type="ECO:0000256" key="1">
    <source>
        <dbReference type="SAM" id="Phobius"/>
    </source>
</evidence>
<sequence length="118" mass="12069">DPVVLVLLASGLTILIVGMLPGRPGVRRRALLATALLPACLTALPVAIVGADRIGGALTGSPAWSIAAQVTLVAGLVAWTVGGARRVALPERALRADPEAAVPRAPGTTALRRWRLTT</sequence>
<feature type="non-terminal residue" evidence="2">
    <location>
        <position position="118"/>
    </location>
</feature>
<dbReference type="EMBL" id="QWEA01001661">
    <property type="protein sequence ID" value="RII97353.1"/>
    <property type="molecule type" value="Genomic_DNA"/>
</dbReference>
<feature type="transmembrane region" description="Helical" evidence="1">
    <location>
        <begin position="30"/>
        <end position="51"/>
    </location>
</feature>
<feature type="transmembrane region" description="Helical" evidence="1">
    <location>
        <begin position="6"/>
        <end position="23"/>
    </location>
</feature>
<proteinExistence type="predicted"/>
<gene>
    <name evidence="2" type="ORF">DZF93_20220</name>
</gene>
<name>A0A399NT56_9MICO</name>